<dbReference type="RefSeq" id="WP_105882033.1">
    <property type="nucleotide sequence ID" value="NZ_CP135761.1"/>
</dbReference>
<dbReference type="Proteomes" id="UP000238532">
    <property type="component" value="Unassembled WGS sequence"/>
</dbReference>
<dbReference type="EMBL" id="NEBY01000202">
    <property type="protein sequence ID" value="PRJ61284.1"/>
    <property type="molecule type" value="Genomic_DNA"/>
</dbReference>
<protein>
    <recommendedName>
        <fullName evidence="3">Type II toxin-antitoxin system ParD family antitoxin</fullName>
    </recommendedName>
</protein>
<name>A0A2S9RPU5_HAEIF</name>
<organism evidence="1 2">
    <name type="scientific">Haemophilus influenzae</name>
    <dbReference type="NCBI Taxonomy" id="727"/>
    <lineage>
        <taxon>Bacteria</taxon>
        <taxon>Pseudomonadati</taxon>
        <taxon>Pseudomonadota</taxon>
        <taxon>Gammaproteobacteria</taxon>
        <taxon>Pasteurellales</taxon>
        <taxon>Pasteurellaceae</taxon>
        <taxon>Haemophilus</taxon>
    </lineage>
</organism>
<evidence type="ECO:0008006" key="3">
    <source>
        <dbReference type="Google" id="ProtNLM"/>
    </source>
</evidence>
<dbReference type="AlphaFoldDB" id="A0A2S9RPU5"/>
<evidence type="ECO:0000313" key="2">
    <source>
        <dbReference type="Proteomes" id="UP000238532"/>
    </source>
</evidence>
<proteinExistence type="predicted"/>
<sequence length="76" mass="8765">MFTLSVQQAEQFADLMKAGHFKSEHELFDEMLKSFQYQQKLATLRKEIDKGLNSGEPKAVTDIPAFFREIAARYHG</sequence>
<reference evidence="1 2" key="1">
    <citation type="submission" date="2017-04" db="EMBL/GenBank/DDBJ databases">
        <title>Haemophilus influenzae in COPD genome sequencing project.</title>
        <authorList>
            <person name="Murphy T.F."/>
            <person name="Kong Y."/>
            <person name="Nadendla S."/>
            <person name="Tettelin H."/>
            <person name="Pettigrew M."/>
        </authorList>
    </citation>
    <scope>NUCLEOTIDE SEQUENCE [LARGE SCALE GENOMIC DNA]</scope>
    <source>
        <strain evidence="1 2">56P127H1</strain>
    </source>
</reference>
<dbReference type="InterPro" id="IPR038296">
    <property type="entry name" value="ParD_sf"/>
</dbReference>
<gene>
    <name evidence="1" type="ORF">BV102_00802</name>
</gene>
<evidence type="ECO:0000313" key="1">
    <source>
        <dbReference type="EMBL" id="PRJ61284.1"/>
    </source>
</evidence>
<accession>A0A2S9RPU5</accession>
<comment type="caution">
    <text evidence="1">The sequence shown here is derived from an EMBL/GenBank/DDBJ whole genome shotgun (WGS) entry which is preliminary data.</text>
</comment>
<dbReference type="Gene3D" id="6.10.10.120">
    <property type="entry name" value="Antitoxin ParD1-like"/>
    <property type="match status" value="1"/>
</dbReference>